<dbReference type="PANTHER" id="PTHR38926">
    <property type="entry name" value="F-BOX DOMAIN CONTAINING PROTEIN, EXPRESSED"/>
    <property type="match status" value="1"/>
</dbReference>
<protein>
    <submittedName>
        <fullName evidence="1">Uncharacterized protein</fullName>
    </submittedName>
</protein>
<keyword evidence="2" id="KW-1185">Reference proteome</keyword>
<sequence>MELIDLNFDLFCDDLLLYISERSSRLKSLRLTVSGTKSSKCFTTAISKFPELEVLHIFYYYFSYHVNLLSITAKEIEAIGISCPKLKSFAFNISRDKDEHLEIDENYALSIAKNMPNLHHLCLDMKTVSREGVKVIFSGCPNLESLILRDCINVYSDKQSSGRSPIVISRGSEDYCYW</sequence>
<reference evidence="2" key="1">
    <citation type="journal article" date="2024" name="IScience">
        <title>Strigolactones Initiate the Formation of Haustorium-like Structures in Castilleja.</title>
        <authorList>
            <person name="Buerger M."/>
            <person name="Peterson D."/>
            <person name="Chory J."/>
        </authorList>
    </citation>
    <scope>NUCLEOTIDE SEQUENCE [LARGE SCALE GENOMIC DNA]</scope>
</reference>
<name>A0ABD3CZZ2_9LAMI</name>
<comment type="caution">
    <text evidence="1">The sequence shown here is derived from an EMBL/GenBank/DDBJ whole genome shotgun (WGS) entry which is preliminary data.</text>
</comment>
<dbReference type="EMBL" id="JAVIJP010000028">
    <property type="protein sequence ID" value="KAL3634255.1"/>
    <property type="molecule type" value="Genomic_DNA"/>
</dbReference>
<evidence type="ECO:0000313" key="2">
    <source>
        <dbReference type="Proteomes" id="UP001632038"/>
    </source>
</evidence>
<dbReference type="Proteomes" id="UP001632038">
    <property type="component" value="Unassembled WGS sequence"/>
</dbReference>
<gene>
    <name evidence="1" type="ORF">CASFOL_021309</name>
</gene>
<dbReference type="InterPro" id="IPR032675">
    <property type="entry name" value="LRR_dom_sf"/>
</dbReference>
<evidence type="ECO:0000313" key="1">
    <source>
        <dbReference type="EMBL" id="KAL3634255.1"/>
    </source>
</evidence>
<accession>A0ABD3CZZ2</accession>
<proteinExistence type="predicted"/>
<dbReference type="PANTHER" id="PTHR38926:SF82">
    <property type="entry name" value="F-BOX DOMAIN-CONTAINING PROTEIN"/>
    <property type="match status" value="1"/>
</dbReference>
<dbReference type="SUPFAM" id="SSF52047">
    <property type="entry name" value="RNI-like"/>
    <property type="match status" value="1"/>
</dbReference>
<dbReference type="Gene3D" id="3.80.10.10">
    <property type="entry name" value="Ribonuclease Inhibitor"/>
    <property type="match status" value="1"/>
</dbReference>
<dbReference type="AlphaFoldDB" id="A0ABD3CZZ2"/>
<organism evidence="1 2">
    <name type="scientific">Castilleja foliolosa</name>
    <dbReference type="NCBI Taxonomy" id="1961234"/>
    <lineage>
        <taxon>Eukaryota</taxon>
        <taxon>Viridiplantae</taxon>
        <taxon>Streptophyta</taxon>
        <taxon>Embryophyta</taxon>
        <taxon>Tracheophyta</taxon>
        <taxon>Spermatophyta</taxon>
        <taxon>Magnoliopsida</taxon>
        <taxon>eudicotyledons</taxon>
        <taxon>Gunneridae</taxon>
        <taxon>Pentapetalae</taxon>
        <taxon>asterids</taxon>
        <taxon>lamiids</taxon>
        <taxon>Lamiales</taxon>
        <taxon>Orobanchaceae</taxon>
        <taxon>Pedicularideae</taxon>
        <taxon>Castillejinae</taxon>
        <taxon>Castilleja</taxon>
    </lineage>
</organism>